<accession>A0ACC0DDJ6</accession>
<gene>
    <name evidence="1" type="ORF">F4821DRAFT_227719</name>
</gene>
<keyword evidence="2" id="KW-1185">Reference proteome</keyword>
<comment type="caution">
    <text evidence="1">The sequence shown here is derived from an EMBL/GenBank/DDBJ whole genome shotgun (WGS) entry which is preliminary data.</text>
</comment>
<proteinExistence type="predicted"/>
<protein>
    <submittedName>
        <fullName evidence="1">Uncharacterized protein</fullName>
    </submittedName>
</protein>
<evidence type="ECO:0000313" key="1">
    <source>
        <dbReference type="EMBL" id="KAI6090727.1"/>
    </source>
</evidence>
<reference evidence="1 2" key="1">
    <citation type="journal article" date="2022" name="New Phytol.">
        <title>Ecological generalism drives hyperdiversity of secondary metabolite gene clusters in xylarialean endophytes.</title>
        <authorList>
            <person name="Franco M.E.E."/>
            <person name="Wisecaver J.H."/>
            <person name="Arnold A.E."/>
            <person name="Ju Y.M."/>
            <person name="Slot J.C."/>
            <person name="Ahrendt S."/>
            <person name="Moore L.P."/>
            <person name="Eastman K.E."/>
            <person name="Scott K."/>
            <person name="Konkel Z."/>
            <person name="Mondo S.J."/>
            <person name="Kuo A."/>
            <person name="Hayes R.D."/>
            <person name="Haridas S."/>
            <person name="Andreopoulos B."/>
            <person name="Riley R."/>
            <person name="LaButti K."/>
            <person name="Pangilinan J."/>
            <person name="Lipzen A."/>
            <person name="Amirebrahimi M."/>
            <person name="Yan J."/>
            <person name="Adam C."/>
            <person name="Keymanesh K."/>
            <person name="Ng V."/>
            <person name="Louie K."/>
            <person name="Northen T."/>
            <person name="Drula E."/>
            <person name="Henrissat B."/>
            <person name="Hsieh H.M."/>
            <person name="Youens-Clark K."/>
            <person name="Lutzoni F."/>
            <person name="Miadlikowska J."/>
            <person name="Eastwood D.C."/>
            <person name="Hamelin R.C."/>
            <person name="Grigoriev I.V."/>
            <person name="U'Ren J.M."/>
        </authorList>
    </citation>
    <scope>NUCLEOTIDE SEQUENCE [LARGE SCALE GENOMIC DNA]</scope>
    <source>
        <strain evidence="1 2">ER1909</strain>
    </source>
</reference>
<sequence>MDIIAEAKSLKLCYAALGRAGGRYVGFELIPDELKNSRRTVKASWVLGIRMTGEEIALDKGYGSPANPELVIWGGELCKRIEKLVQQNKLRAHPAVIHENGLDGIIEGVERLQRREVSGCKLVYMV</sequence>
<evidence type="ECO:0000313" key="2">
    <source>
        <dbReference type="Proteomes" id="UP001497680"/>
    </source>
</evidence>
<dbReference type="Proteomes" id="UP001497680">
    <property type="component" value="Unassembled WGS sequence"/>
</dbReference>
<organism evidence="1 2">
    <name type="scientific">Hypoxylon rubiginosum</name>
    <dbReference type="NCBI Taxonomy" id="110542"/>
    <lineage>
        <taxon>Eukaryota</taxon>
        <taxon>Fungi</taxon>
        <taxon>Dikarya</taxon>
        <taxon>Ascomycota</taxon>
        <taxon>Pezizomycotina</taxon>
        <taxon>Sordariomycetes</taxon>
        <taxon>Xylariomycetidae</taxon>
        <taxon>Xylariales</taxon>
        <taxon>Hypoxylaceae</taxon>
        <taxon>Hypoxylon</taxon>
    </lineage>
</organism>
<dbReference type="EMBL" id="MU394289">
    <property type="protein sequence ID" value="KAI6090727.1"/>
    <property type="molecule type" value="Genomic_DNA"/>
</dbReference>
<name>A0ACC0DDJ6_9PEZI</name>